<dbReference type="InterPro" id="IPR003660">
    <property type="entry name" value="HAMP_dom"/>
</dbReference>
<dbReference type="Pfam" id="PF00015">
    <property type="entry name" value="MCPsignal"/>
    <property type="match status" value="1"/>
</dbReference>
<dbReference type="PROSITE" id="PS50885">
    <property type="entry name" value="HAMP"/>
    <property type="match status" value="1"/>
</dbReference>
<evidence type="ECO:0000256" key="1">
    <source>
        <dbReference type="ARBA" id="ARBA00004370"/>
    </source>
</evidence>
<dbReference type="CDD" id="cd11386">
    <property type="entry name" value="MCP_signal"/>
    <property type="match status" value="1"/>
</dbReference>
<feature type="domain" description="HAMP" evidence="7">
    <location>
        <begin position="154"/>
        <end position="206"/>
    </location>
</feature>
<dbReference type="InterPro" id="IPR004089">
    <property type="entry name" value="MCPsignal_dom"/>
</dbReference>
<gene>
    <name evidence="8" type="ORF">CF168_13260</name>
</gene>
<dbReference type="RefSeq" id="WP_089068105.1">
    <property type="nucleotide sequence ID" value="NZ_CP022358.1"/>
</dbReference>
<evidence type="ECO:0000259" key="7">
    <source>
        <dbReference type="PROSITE" id="PS50885"/>
    </source>
</evidence>
<organism evidence="8 9">
    <name type="scientific">Shewanella bicestrii</name>
    <dbReference type="NCBI Taxonomy" id="2018305"/>
    <lineage>
        <taxon>Bacteria</taxon>
        <taxon>Pseudomonadati</taxon>
        <taxon>Pseudomonadota</taxon>
        <taxon>Gammaproteobacteria</taxon>
        <taxon>Alteromonadales</taxon>
        <taxon>Shewanellaceae</taxon>
        <taxon>Shewanella</taxon>
    </lineage>
</organism>
<accession>A0A220UNL7</accession>
<keyword evidence="5" id="KW-0812">Transmembrane</keyword>
<dbReference type="AlphaFoldDB" id="A0A220UNL7"/>
<keyword evidence="5" id="KW-1133">Transmembrane helix</keyword>
<dbReference type="GO" id="GO:0007165">
    <property type="term" value="P:signal transduction"/>
    <property type="evidence" value="ECO:0007669"/>
    <property type="project" value="UniProtKB-KW"/>
</dbReference>
<evidence type="ECO:0000256" key="4">
    <source>
        <dbReference type="PROSITE-ProRule" id="PRU00284"/>
    </source>
</evidence>
<feature type="transmembrane region" description="Helical" evidence="5">
    <location>
        <begin position="133"/>
        <end position="152"/>
    </location>
</feature>
<dbReference type="GO" id="GO:0004888">
    <property type="term" value="F:transmembrane signaling receptor activity"/>
    <property type="evidence" value="ECO:0007669"/>
    <property type="project" value="InterPro"/>
</dbReference>
<name>A0A220UNL7_9GAMM</name>
<dbReference type="PROSITE" id="PS50111">
    <property type="entry name" value="CHEMOTAXIS_TRANSDUC_2"/>
    <property type="match status" value="1"/>
</dbReference>
<dbReference type="PRINTS" id="PR00260">
    <property type="entry name" value="CHEMTRNSDUCR"/>
</dbReference>
<reference evidence="8 9" key="1">
    <citation type="submission" date="2017-07" db="EMBL/GenBank/DDBJ databases">
        <title>Phenotypical and genomic characterization of a clinical isolate of Shewanella bicestrii sp. nov. producing an extended-spectrum beta-lactamase and a new oxacillinase variant.</title>
        <authorList>
            <person name="Jousset A.B."/>
            <person name="Bonnin R.A."/>
            <person name="Girlich D."/>
            <person name="Dabos L."/>
            <person name="Potron A."/>
            <person name="Dortet L."/>
            <person name="Glaser P."/>
            <person name="Naas T."/>
        </authorList>
    </citation>
    <scope>NUCLEOTIDE SEQUENCE [LARGE SCALE GENOMIC DNA]</scope>
    <source>
        <strain evidence="8 9">JAB-1</strain>
    </source>
</reference>
<dbReference type="SUPFAM" id="SSF58104">
    <property type="entry name" value="Methyl-accepting chemotaxis protein (MCP) signaling domain"/>
    <property type="match status" value="1"/>
</dbReference>
<evidence type="ECO:0000313" key="9">
    <source>
        <dbReference type="Proteomes" id="UP000198367"/>
    </source>
</evidence>
<dbReference type="SMART" id="SM00283">
    <property type="entry name" value="MA"/>
    <property type="match status" value="1"/>
</dbReference>
<sequence>MKQIQFRTIDAILIKFSLNGKFWVVCSMVALITAAVALVNYQHAHRNLEAASLARVQTTVDAFAQVANAQQLTGDTLSQFARDNGLSVVSRQTEAQRQRDNVTASASVGSGGALELSQNVAQWENEGRSDANLMFWLALIGLLPLFQLSYWISTSLGGGLWDMYMAIKRLADGDLSFRLNFFGTDDFSLIAREIDRCADNMSEMVSAIRSNAQTLSLAADEFNQQAKSSGELIGAQHQFLDSVAVAMAQMTSAIEEVSVNASNTSLQTKDNASQMSASQGRISHTVDSIGQLSTKIGAAFSSVEQLSKDAAGIDAVVTTINSISEQTNLLALNAAIEAARAGEQGRGFAVVADEVRTLAGRTQQATVEIQAMIEGLQSGTRQLSNITTEIVDRADEGRSAIIAVGDDVEGMAQSVNAVFDMSSQIAASAEEQSVAARDIAGQLNEIRHQSDTIKQTAQRSVTLAHDLQHASVELEGILKQYRTS</sequence>
<dbReference type="PANTHER" id="PTHR32089">
    <property type="entry name" value="METHYL-ACCEPTING CHEMOTAXIS PROTEIN MCPB"/>
    <property type="match status" value="1"/>
</dbReference>
<dbReference type="GO" id="GO:0006935">
    <property type="term" value="P:chemotaxis"/>
    <property type="evidence" value="ECO:0007669"/>
    <property type="project" value="InterPro"/>
</dbReference>
<dbReference type="InterPro" id="IPR004090">
    <property type="entry name" value="Chemotax_Me-accpt_rcpt"/>
</dbReference>
<evidence type="ECO:0000256" key="2">
    <source>
        <dbReference type="ARBA" id="ARBA00023224"/>
    </source>
</evidence>
<dbReference type="KEGG" id="sbj:CF168_13260"/>
<proteinExistence type="inferred from homology"/>
<keyword evidence="9" id="KW-1185">Reference proteome</keyword>
<protein>
    <submittedName>
        <fullName evidence="8">Methyl-accepting chemotaxis protein</fullName>
    </submittedName>
</protein>
<dbReference type="FunFam" id="1.10.287.950:FF:000001">
    <property type="entry name" value="Methyl-accepting chemotaxis sensory transducer"/>
    <property type="match status" value="1"/>
</dbReference>
<dbReference type="EMBL" id="CP022358">
    <property type="protein sequence ID" value="ASK69749.1"/>
    <property type="molecule type" value="Genomic_DNA"/>
</dbReference>
<keyword evidence="2 4" id="KW-0807">Transducer</keyword>
<dbReference type="PANTHER" id="PTHR32089:SF65">
    <property type="entry name" value="CHEMOTAXIS SIGNAL TRANSDUCTION SYSTEM METHYL ACCEPTING SENSORY TRANSDUCER"/>
    <property type="match status" value="1"/>
</dbReference>
<dbReference type="Proteomes" id="UP000198367">
    <property type="component" value="Chromosome"/>
</dbReference>
<evidence type="ECO:0000313" key="8">
    <source>
        <dbReference type="EMBL" id="ASK69749.1"/>
    </source>
</evidence>
<evidence type="ECO:0000256" key="5">
    <source>
        <dbReference type="SAM" id="Phobius"/>
    </source>
</evidence>
<feature type="transmembrane region" description="Helical" evidence="5">
    <location>
        <begin position="22"/>
        <end position="41"/>
    </location>
</feature>
<dbReference type="Gene3D" id="1.10.287.950">
    <property type="entry name" value="Methyl-accepting chemotaxis protein"/>
    <property type="match status" value="1"/>
</dbReference>
<dbReference type="GO" id="GO:0016020">
    <property type="term" value="C:membrane"/>
    <property type="evidence" value="ECO:0007669"/>
    <property type="project" value="UniProtKB-SubCell"/>
</dbReference>
<comment type="subcellular location">
    <subcellularLocation>
        <location evidence="1">Membrane</location>
    </subcellularLocation>
</comment>
<keyword evidence="5" id="KW-0472">Membrane</keyword>
<evidence type="ECO:0000256" key="3">
    <source>
        <dbReference type="ARBA" id="ARBA00029447"/>
    </source>
</evidence>
<evidence type="ECO:0000259" key="6">
    <source>
        <dbReference type="PROSITE" id="PS50111"/>
    </source>
</evidence>
<comment type="similarity">
    <text evidence="3">Belongs to the methyl-accepting chemotaxis (MCP) protein family.</text>
</comment>
<feature type="domain" description="Methyl-accepting transducer" evidence="6">
    <location>
        <begin position="211"/>
        <end position="447"/>
    </location>
</feature>